<proteinExistence type="predicted"/>
<name>A0AAN9QV45_CANGL</name>
<evidence type="ECO:0000313" key="1">
    <source>
        <dbReference type="EMBL" id="KAK7351560.1"/>
    </source>
</evidence>
<accession>A0AAN9QV45</accession>
<protein>
    <submittedName>
        <fullName evidence="1">Uncharacterized protein</fullName>
    </submittedName>
</protein>
<dbReference type="EMBL" id="JAYMYQ010000002">
    <property type="protein sequence ID" value="KAK7351560.1"/>
    <property type="molecule type" value="Genomic_DNA"/>
</dbReference>
<organism evidence="1 2">
    <name type="scientific">Canavalia gladiata</name>
    <name type="common">Sword bean</name>
    <name type="synonym">Dolichos gladiatus</name>
    <dbReference type="NCBI Taxonomy" id="3824"/>
    <lineage>
        <taxon>Eukaryota</taxon>
        <taxon>Viridiplantae</taxon>
        <taxon>Streptophyta</taxon>
        <taxon>Embryophyta</taxon>
        <taxon>Tracheophyta</taxon>
        <taxon>Spermatophyta</taxon>
        <taxon>Magnoliopsida</taxon>
        <taxon>eudicotyledons</taxon>
        <taxon>Gunneridae</taxon>
        <taxon>Pentapetalae</taxon>
        <taxon>rosids</taxon>
        <taxon>fabids</taxon>
        <taxon>Fabales</taxon>
        <taxon>Fabaceae</taxon>
        <taxon>Papilionoideae</taxon>
        <taxon>50 kb inversion clade</taxon>
        <taxon>NPAAA clade</taxon>
        <taxon>indigoferoid/millettioid clade</taxon>
        <taxon>Phaseoleae</taxon>
        <taxon>Canavalia</taxon>
    </lineage>
</organism>
<sequence length="87" mass="9946">MIWKGYCLMEDPINYICCNLPFTHSYCDRSSIILMEATFFITSIMARIPSVVHGHDADRYILTRNSPLPPFMLVRLFILIASSGDSN</sequence>
<comment type="caution">
    <text evidence="1">The sequence shown here is derived from an EMBL/GenBank/DDBJ whole genome shotgun (WGS) entry which is preliminary data.</text>
</comment>
<gene>
    <name evidence="1" type="ORF">VNO77_11111</name>
</gene>
<keyword evidence="2" id="KW-1185">Reference proteome</keyword>
<evidence type="ECO:0000313" key="2">
    <source>
        <dbReference type="Proteomes" id="UP001367508"/>
    </source>
</evidence>
<dbReference type="AlphaFoldDB" id="A0AAN9QV45"/>
<reference evidence="1 2" key="1">
    <citation type="submission" date="2024-01" db="EMBL/GenBank/DDBJ databases">
        <title>The genomes of 5 underutilized Papilionoideae crops provide insights into root nodulation and disease resistanc.</title>
        <authorList>
            <person name="Jiang F."/>
        </authorList>
    </citation>
    <scope>NUCLEOTIDE SEQUENCE [LARGE SCALE GENOMIC DNA]</scope>
    <source>
        <strain evidence="1">LVBAO_FW01</strain>
        <tissue evidence="1">Leaves</tissue>
    </source>
</reference>
<dbReference type="Proteomes" id="UP001367508">
    <property type="component" value="Unassembled WGS sequence"/>
</dbReference>